<dbReference type="SUPFAM" id="SSF52151">
    <property type="entry name" value="FabD/lysophospholipase-like"/>
    <property type="match status" value="1"/>
</dbReference>
<feature type="active site" description="Nucleophile" evidence="4">
    <location>
        <position position="39"/>
    </location>
</feature>
<protein>
    <submittedName>
        <fullName evidence="6">Patatin family protein</fullName>
    </submittedName>
</protein>
<dbReference type="InterPro" id="IPR045943">
    <property type="entry name" value="DUF6363"/>
</dbReference>
<keyword evidence="1 4" id="KW-0378">Hydrolase</keyword>
<evidence type="ECO:0000313" key="6">
    <source>
        <dbReference type="EMBL" id="HIT41770.1"/>
    </source>
</evidence>
<feature type="domain" description="PNPLA" evidence="5">
    <location>
        <begin position="6"/>
        <end position="172"/>
    </location>
</feature>
<organism evidence="6 7">
    <name type="scientific">Candidatus Caccovicinus merdipullorum</name>
    <dbReference type="NCBI Taxonomy" id="2840724"/>
    <lineage>
        <taxon>Bacteria</taxon>
        <taxon>Bacillati</taxon>
        <taxon>Bacillota</taxon>
        <taxon>Clostridia</taxon>
        <taxon>Eubacteriales</taxon>
        <taxon>Candidatus Caccovicinus</taxon>
    </lineage>
</organism>
<evidence type="ECO:0000256" key="1">
    <source>
        <dbReference type="ARBA" id="ARBA00022801"/>
    </source>
</evidence>
<feature type="short sequence motif" description="DGA/G" evidence="4">
    <location>
        <begin position="159"/>
        <end position="161"/>
    </location>
</feature>
<dbReference type="CDD" id="cd07208">
    <property type="entry name" value="Pat_hypo_Ecoli_yjju_like"/>
    <property type="match status" value="1"/>
</dbReference>
<dbReference type="Pfam" id="PF19890">
    <property type="entry name" value="DUF6363"/>
    <property type="match status" value="1"/>
</dbReference>
<feature type="active site" description="Proton acceptor" evidence="4">
    <location>
        <position position="159"/>
    </location>
</feature>
<dbReference type="InterPro" id="IPR050301">
    <property type="entry name" value="NTE"/>
</dbReference>
<evidence type="ECO:0000256" key="4">
    <source>
        <dbReference type="PROSITE-ProRule" id="PRU01161"/>
    </source>
</evidence>
<dbReference type="PROSITE" id="PS51635">
    <property type="entry name" value="PNPLA"/>
    <property type="match status" value="1"/>
</dbReference>
<evidence type="ECO:0000256" key="3">
    <source>
        <dbReference type="ARBA" id="ARBA00023098"/>
    </source>
</evidence>
<comment type="caution">
    <text evidence="4">Lacks conserved residue(s) required for the propagation of feature annotation.</text>
</comment>
<dbReference type="EMBL" id="DVKS01000114">
    <property type="protein sequence ID" value="HIT41770.1"/>
    <property type="molecule type" value="Genomic_DNA"/>
</dbReference>
<name>A0A9D1KFJ0_9FIRM</name>
<dbReference type="GO" id="GO:0016787">
    <property type="term" value="F:hydrolase activity"/>
    <property type="evidence" value="ECO:0007669"/>
    <property type="project" value="UniProtKB-UniRule"/>
</dbReference>
<reference evidence="6" key="2">
    <citation type="journal article" date="2021" name="PeerJ">
        <title>Extensive microbial diversity within the chicken gut microbiome revealed by metagenomics and culture.</title>
        <authorList>
            <person name="Gilroy R."/>
            <person name="Ravi A."/>
            <person name="Getino M."/>
            <person name="Pursley I."/>
            <person name="Horton D.L."/>
            <person name="Alikhan N.F."/>
            <person name="Baker D."/>
            <person name="Gharbi K."/>
            <person name="Hall N."/>
            <person name="Watson M."/>
            <person name="Adriaenssens E.M."/>
            <person name="Foster-Nyarko E."/>
            <person name="Jarju S."/>
            <person name="Secka A."/>
            <person name="Antonio M."/>
            <person name="Oren A."/>
            <person name="Chaudhuri R.R."/>
            <person name="La Ragione R."/>
            <person name="Hildebrand F."/>
            <person name="Pallen M.J."/>
        </authorList>
    </citation>
    <scope>NUCLEOTIDE SEQUENCE</scope>
    <source>
        <strain evidence="6">CHK123-3438</strain>
    </source>
</reference>
<dbReference type="PANTHER" id="PTHR14226">
    <property type="entry name" value="NEUROPATHY TARGET ESTERASE/SWISS CHEESE D.MELANOGASTER"/>
    <property type="match status" value="1"/>
</dbReference>
<dbReference type="GO" id="GO:0016042">
    <property type="term" value="P:lipid catabolic process"/>
    <property type="evidence" value="ECO:0007669"/>
    <property type="project" value="UniProtKB-UniRule"/>
</dbReference>
<evidence type="ECO:0000256" key="2">
    <source>
        <dbReference type="ARBA" id="ARBA00022963"/>
    </source>
</evidence>
<dbReference type="PANTHER" id="PTHR14226:SF25">
    <property type="entry name" value="PHOSPHOESTERASE"/>
    <property type="match status" value="1"/>
</dbReference>
<keyword evidence="2 4" id="KW-0442">Lipid degradation</keyword>
<evidence type="ECO:0000313" key="7">
    <source>
        <dbReference type="Proteomes" id="UP000886860"/>
    </source>
</evidence>
<dbReference type="AlphaFoldDB" id="A0A9D1KFJ0"/>
<keyword evidence="3 4" id="KW-0443">Lipid metabolism</keyword>
<feature type="short sequence motif" description="GXSXG" evidence="4">
    <location>
        <begin position="37"/>
        <end position="41"/>
    </location>
</feature>
<reference evidence="6" key="1">
    <citation type="submission" date="2020-10" db="EMBL/GenBank/DDBJ databases">
        <authorList>
            <person name="Gilroy R."/>
        </authorList>
    </citation>
    <scope>NUCLEOTIDE SEQUENCE</scope>
    <source>
        <strain evidence="6">CHK123-3438</strain>
    </source>
</reference>
<evidence type="ECO:0000259" key="5">
    <source>
        <dbReference type="PROSITE" id="PS51635"/>
    </source>
</evidence>
<comment type="caution">
    <text evidence="6">The sequence shown here is derived from an EMBL/GenBank/DDBJ whole genome shotgun (WGS) entry which is preliminary data.</text>
</comment>
<dbReference type="InterPro" id="IPR016035">
    <property type="entry name" value="Acyl_Trfase/lysoPLipase"/>
</dbReference>
<dbReference type="Proteomes" id="UP000886860">
    <property type="component" value="Unassembled WGS sequence"/>
</dbReference>
<accession>A0A9D1KFJ0</accession>
<dbReference type="InterPro" id="IPR037483">
    <property type="entry name" value="YjjU-like"/>
</dbReference>
<dbReference type="Pfam" id="PF01734">
    <property type="entry name" value="Patatin"/>
    <property type="match status" value="1"/>
</dbReference>
<proteinExistence type="predicted"/>
<dbReference type="InterPro" id="IPR002641">
    <property type="entry name" value="PNPLA_dom"/>
</dbReference>
<sequence length="312" mass="35753">MTEGALVLEGGSLRGLFTAGVLDVFMEHGIRFSYVNGVSAGSMNALSYISGQPGRTVKVDLDYLHDKRFMSFRNLVKKREIFSFEFLFGEVSQNLVPFDYEAFAASPQEFEAVATRCRTGQPVYFNRDNCSDIFKAVQASSSIPILSHMIGIDGKQYLDGGLSMPIAYQRALDKGYDKVVVVLTRHKGFRKKPSDRWTQKAFRRYFAPLPQLLKSIEEIPERYNRMQEEMDQLEAEGKIFIIRPDEPVTVSRFERDKMKLQALYGSGRRITMDKMDALCEYLEIPVPQIRPEVIEMENQILGQTREQLERRG</sequence>
<gene>
    <name evidence="6" type="ORF">IAB60_06695</name>
</gene>
<dbReference type="Gene3D" id="3.40.1090.10">
    <property type="entry name" value="Cytosolic phospholipase A2 catalytic domain"/>
    <property type="match status" value="2"/>
</dbReference>